<dbReference type="EMBL" id="JBBPBN010000654">
    <property type="protein sequence ID" value="KAK8483461.1"/>
    <property type="molecule type" value="Genomic_DNA"/>
</dbReference>
<reference evidence="2 3" key="1">
    <citation type="journal article" date="2024" name="G3 (Bethesda)">
        <title>Genome assembly of Hibiscus sabdariffa L. provides insights into metabolisms of medicinal natural products.</title>
        <authorList>
            <person name="Kim T."/>
        </authorList>
    </citation>
    <scope>NUCLEOTIDE SEQUENCE [LARGE SCALE GENOMIC DNA]</scope>
    <source>
        <strain evidence="2">TK-2024</strain>
        <tissue evidence="2">Old leaves</tissue>
    </source>
</reference>
<evidence type="ECO:0000259" key="1">
    <source>
        <dbReference type="Pfam" id="PF13456"/>
    </source>
</evidence>
<dbReference type="InterPro" id="IPR044730">
    <property type="entry name" value="RNase_H-like_dom_plant"/>
</dbReference>
<gene>
    <name evidence="2" type="ORF">V6N11_031115</name>
</gene>
<accession>A0ABR1ZSU0</accession>
<dbReference type="PANTHER" id="PTHR47723:SF19">
    <property type="entry name" value="POLYNUCLEOTIDYL TRANSFERASE, RIBONUCLEASE H-LIKE SUPERFAMILY PROTEIN"/>
    <property type="match status" value="1"/>
</dbReference>
<evidence type="ECO:0000313" key="3">
    <source>
        <dbReference type="Proteomes" id="UP001396334"/>
    </source>
</evidence>
<comment type="caution">
    <text evidence="2">The sequence shown here is derived from an EMBL/GenBank/DDBJ whole genome shotgun (WGS) entry which is preliminary data.</text>
</comment>
<evidence type="ECO:0000313" key="2">
    <source>
        <dbReference type="EMBL" id="KAK8483461.1"/>
    </source>
</evidence>
<dbReference type="InterPro" id="IPR053151">
    <property type="entry name" value="RNase_H-like"/>
</dbReference>
<dbReference type="InterPro" id="IPR002156">
    <property type="entry name" value="RNaseH_domain"/>
</dbReference>
<proteinExistence type="predicted"/>
<keyword evidence="3" id="KW-1185">Reference proteome</keyword>
<dbReference type="Proteomes" id="UP001396334">
    <property type="component" value="Unassembled WGS sequence"/>
</dbReference>
<name>A0ABR1ZSU0_9ROSI</name>
<dbReference type="CDD" id="cd06222">
    <property type="entry name" value="RNase_H_like"/>
    <property type="match status" value="1"/>
</dbReference>
<organism evidence="2 3">
    <name type="scientific">Hibiscus sabdariffa</name>
    <name type="common">roselle</name>
    <dbReference type="NCBI Taxonomy" id="183260"/>
    <lineage>
        <taxon>Eukaryota</taxon>
        <taxon>Viridiplantae</taxon>
        <taxon>Streptophyta</taxon>
        <taxon>Embryophyta</taxon>
        <taxon>Tracheophyta</taxon>
        <taxon>Spermatophyta</taxon>
        <taxon>Magnoliopsida</taxon>
        <taxon>eudicotyledons</taxon>
        <taxon>Gunneridae</taxon>
        <taxon>Pentapetalae</taxon>
        <taxon>rosids</taxon>
        <taxon>malvids</taxon>
        <taxon>Malvales</taxon>
        <taxon>Malvaceae</taxon>
        <taxon>Malvoideae</taxon>
        <taxon>Hibiscus</taxon>
    </lineage>
</organism>
<sequence length="207" mass="24090">MRTTLELLGHRGQRRRRDILEERYICNVSWSKRAMRIGDFRKEEVIEENQTKFSLKLDLSPSFCSLVIDPSPCVDRVQSRVAPCRGYEPISRWWCKRKMGWVKANADGASSFESGVVRYNSSKQLFGFVRNLGLCSSLVVEVWAVHNVLVHAWNHEFRFVELKTCNMDAEGILRGTSNAFPRNTLVDDLRELLIKDWNVIIRRISKK</sequence>
<dbReference type="PANTHER" id="PTHR47723">
    <property type="entry name" value="OS05G0353850 PROTEIN"/>
    <property type="match status" value="1"/>
</dbReference>
<protein>
    <recommendedName>
        <fullName evidence="1">RNase H type-1 domain-containing protein</fullName>
    </recommendedName>
</protein>
<feature type="domain" description="RNase H type-1" evidence="1">
    <location>
        <begin position="115"/>
        <end position="202"/>
    </location>
</feature>
<dbReference type="Pfam" id="PF13456">
    <property type="entry name" value="RVT_3"/>
    <property type="match status" value="1"/>
</dbReference>